<sequence>MSPRDVLKVFVFHQKDADKTDEDFEKHVCDNINPASVIKTCQATYGYEILDFEKRRTSCLSNVCGAPAAMVERFQAGWAVINSHAVLTYWMQDMSLASDSEYHEIGRKLEKSWIDSTRGEVMVGYEKVLIDNKEIVDGTIEK</sequence>
<keyword evidence="2" id="KW-1185">Reference proteome</keyword>
<name>A0AAD9AP60_9PEZI</name>
<evidence type="ECO:0008006" key="3">
    <source>
        <dbReference type="Google" id="ProtNLM"/>
    </source>
</evidence>
<proteinExistence type="predicted"/>
<organism evidence="1 2">
    <name type="scientific">Colletotrichum chrysophilum</name>
    <dbReference type="NCBI Taxonomy" id="1836956"/>
    <lineage>
        <taxon>Eukaryota</taxon>
        <taxon>Fungi</taxon>
        <taxon>Dikarya</taxon>
        <taxon>Ascomycota</taxon>
        <taxon>Pezizomycotina</taxon>
        <taxon>Sordariomycetes</taxon>
        <taxon>Hypocreomycetidae</taxon>
        <taxon>Glomerellales</taxon>
        <taxon>Glomerellaceae</taxon>
        <taxon>Colletotrichum</taxon>
        <taxon>Colletotrichum gloeosporioides species complex</taxon>
    </lineage>
</organism>
<dbReference type="Proteomes" id="UP001243330">
    <property type="component" value="Unassembled WGS sequence"/>
</dbReference>
<reference evidence="1" key="1">
    <citation type="submission" date="2023-01" db="EMBL/GenBank/DDBJ databases">
        <title>Colletotrichum chrysophilum M932 genome sequence.</title>
        <authorList>
            <person name="Baroncelli R."/>
        </authorList>
    </citation>
    <scope>NUCLEOTIDE SEQUENCE</scope>
    <source>
        <strain evidence="1">M932</strain>
    </source>
</reference>
<comment type="caution">
    <text evidence="1">The sequence shown here is derived from an EMBL/GenBank/DDBJ whole genome shotgun (WGS) entry which is preliminary data.</text>
</comment>
<protein>
    <recommendedName>
        <fullName evidence="3">EthD domain-containing protein</fullName>
    </recommendedName>
</protein>
<accession>A0AAD9AP60</accession>
<gene>
    <name evidence="1" type="ORF">CCHR01_06137</name>
</gene>
<dbReference type="EMBL" id="JAQOWY010000101">
    <property type="protein sequence ID" value="KAK1851202.1"/>
    <property type="molecule type" value="Genomic_DNA"/>
</dbReference>
<evidence type="ECO:0000313" key="1">
    <source>
        <dbReference type="EMBL" id="KAK1851202.1"/>
    </source>
</evidence>
<evidence type="ECO:0000313" key="2">
    <source>
        <dbReference type="Proteomes" id="UP001243330"/>
    </source>
</evidence>
<dbReference type="AlphaFoldDB" id="A0AAD9AP60"/>